<dbReference type="EMBL" id="ACIJ02000014">
    <property type="protein sequence ID" value="EEX72547.1"/>
    <property type="molecule type" value="Genomic_DNA"/>
</dbReference>
<name>C9LEB9_9BACT</name>
<protein>
    <submittedName>
        <fullName evidence="2">ISPg1, transposase family protein</fullName>
    </submittedName>
</protein>
<dbReference type="AlphaFoldDB" id="C9LEB9"/>
<proteinExistence type="predicted"/>
<organism evidence="2 3">
    <name type="scientific">Alloprevotella tannerae ATCC 51259</name>
    <dbReference type="NCBI Taxonomy" id="626522"/>
    <lineage>
        <taxon>Bacteria</taxon>
        <taxon>Pseudomonadati</taxon>
        <taxon>Bacteroidota</taxon>
        <taxon>Bacteroidia</taxon>
        <taxon>Bacteroidales</taxon>
        <taxon>Prevotellaceae</taxon>
        <taxon>Alloprevotella</taxon>
    </lineage>
</organism>
<dbReference type="PANTHER" id="PTHR35604">
    <property type="entry name" value="TRANSPOSASE INSH FOR INSERTION SEQUENCE ELEMENT IS5A-RELATED"/>
    <property type="match status" value="1"/>
</dbReference>
<accession>C9LEB9</accession>
<dbReference type="STRING" id="626522.GCWU000325_00545"/>
<evidence type="ECO:0000259" key="1">
    <source>
        <dbReference type="Pfam" id="PF05598"/>
    </source>
</evidence>
<dbReference type="Proteomes" id="UP000003460">
    <property type="component" value="Unassembled WGS sequence"/>
</dbReference>
<dbReference type="InterPro" id="IPR008490">
    <property type="entry name" value="Transposase_InsH_N"/>
</dbReference>
<evidence type="ECO:0000313" key="2">
    <source>
        <dbReference type="EMBL" id="EEX72547.1"/>
    </source>
</evidence>
<sequence length="196" mass="22676">MLCTWYGLSDGEVEDQVNDRLSFSRFAGLGMEDTVPDSTTVCRFRSVLVEADLYDTLLDEFNRQLEVKGVIVKHGAIVDASITNTPRRPRGCKSYEVVEDRKDDENTEASEKAMVKEVIKPQFGLRPPPFYSDYSPQRFFRPCFRPKIYCFTQVNLEKCELFHFCFSLHLKLHIDRGFCIVESISRHSCQKVDNKV</sequence>
<comment type="caution">
    <text evidence="2">The sequence shown here is derived from an EMBL/GenBank/DDBJ whole genome shotgun (WGS) entry which is preliminary data.</text>
</comment>
<feature type="domain" description="Transposase InsH N-terminal" evidence="1">
    <location>
        <begin position="2"/>
        <end position="46"/>
    </location>
</feature>
<dbReference type="Pfam" id="PF05598">
    <property type="entry name" value="DUF772"/>
    <property type="match status" value="1"/>
</dbReference>
<dbReference type="PANTHER" id="PTHR35604:SF2">
    <property type="entry name" value="TRANSPOSASE INSH FOR INSERTION SEQUENCE ELEMENT IS5A-RELATED"/>
    <property type="match status" value="1"/>
</dbReference>
<evidence type="ECO:0000313" key="3">
    <source>
        <dbReference type="Proteomes" id="UP000003460"/>
    </source>
</evidence>
<dbReference type="HOGENOM" id="CLU_1389139_0_0_10"/>
<keyword evidence="3" id="KW-1185">Reference proteome</keyword>
<gene>
    <name evidence="2" type="ORF">GCWU000325_00545</name>
</gene>
<dbReference type="eggNOG" id="COG3039">
    <property type="taxonomic scope" value="Bacteria"/>
</dbReference>
<reference evidence="2" key="1">
    <citation type="submission" date="2009-09" db="EMBL/GenBank/DDBJ databases">
        <authorList>
            <person name="Weinstock G."/>
            <person name="Sodergren E."/>
            <person name="Clifton S."/>
            <person name="Fulton L."/>
            <person name="Fulton B."/>
            <person name="Courtney L."/>
            <person name="Fronick C."/>
            <person name="Harrison M."/>
            <person name="Strong C."/>
            <person name="Farmer C."/>
            <person name="Delahaunty K."/>
            <person name="Markovic C."/>
            <person name="Hall O."/>
            <person name="Minx P."/>
            <person name="Tomlinson C."/>
            <person name="Mitreva M."/>
            <person name="Nelson J."/>
            <person name="Hou S."/>
            <person name="Wollam A."/>
            <person name="Pepin K.H."/>
            <person name="Johnson M."/>
            <person name="Bhonagiri V."/>
            <person name="Nash W.E."/>
            <person name="Warren W."/>
            <person name="Chinwalla A."/>
            <person name="Mardis E.R."/>
            <person name="Wilson R.K."/>
        </authorList>
    </citation>
    <scope>NUCLEOTIDE SEQUENCE [LARGE SCALE GENOMIC DNA]</scope>
    <source>
        <strain evidence="2">ATCC 51259</strain>
    </source>
</reference>